<dbReference type="SMART" id="SM00849">
    <property type="entry name" value="Lactamase_B"/>
    <property type="match status" value="1"/>
</dbReference>
<evidence type="ECO:0000313" key="3">
    <source>
        <dbReference type="Proteomes" id="UP000460221"/>
    </source>
</evidence>
<dbReference type="GO" id="GO:0016787">
    <property type="term" value="F:hydrolase activity"/>
    <property type="evidence" value="ECO:0007669"/>
    <property type="project" value="UniProtKB-KW"/>
</dbReference>
<evidence type="ECO:0000313" key="2">
    <source>
        <dbReference type="EMBL" id="MTD13437.1"/>
    </source>
</evidence>
<dbReference type="Pfam" id="PF00753">
    <property type="entry name" value="Lactamase_B"/>
    <property type="match status" value="1"/>
</dbReference>
<evidence type="ECO:0000259" key="1">
    <source>
        <dbReference type="SMART" id="SM00849"/>
    </source>
</evidence>
<dbReference type="RefSeq" id="WP_154767298.1">
    <property type="nucleotide sequence ID" value="NZ_WLYK01000001.1"/>
</dbReference>
<proteinExistence type="predicted"/>
<dbReference type="EMBL" id="WLYK01000001">
    <property type="protein sequence ID" value="MTD13437.1"/>
    <property type="molecule type" value="Genomic_DNA"/>
</dbReference>
<gene>
    <name evidence="2" type="ORF">GIS00_05695</name>
</gene>
<reference evidence="2 3" key="1">
    <citation type="submission" date="2019-11" db="EMBL/GenBank/DDBJ databases">
        <authorList>
            <person name="Jiang L.-Q."/>
        </authorList>
    </citation>
    <scope>NUCLEOTIDE SEQUENCE [LARGE SCALE GENOMIC DNA]</scope>
    <source>
        <strain evidence="2 3">YIM 132087</strain>
    </source>
</reference>
<dbReference type="InterPro" id="IPR036866">
    <property type="entry name" value="RibonucZ/Hydroxyglut_hydro"/>
</dbReference>
<dbReference type="PANTHER" id="PTHR23131">
    <property type="entry name" value="ENDORIBONUCLEASE LACTB2"/>
    <property type="match status" value="1"/>
</dbReference>
<name>A0A7K1FH30_9ACTN</name>
<dbReference type="InterPro" id="IPR036388">
    <property type="entry name" value="WH-like_DNA-bd_sf"/>
</dbReference>
<accession>A0A7K1FH30</accession>
<dbReference type="Proteomes" id="UP000460221">
    <property type="component" value="Unassembled WGS sequence"/>
</dbReference>
<sequence length="338" mass="36045">MTVTTDWRTPGTFEVATGVHRIPMPMSDGGLDTVNVYALIAPDGITLIDGGEHVPGALDRLAAGLAPLGAGIADVRRVLVTHVHVDHYSLAPSIRRISGAEVAMGAGEQPTIQRVGDPDFPQWSEQHRQLRRGGAGDVLEGILAGFPGMESDPADYLPPDTWWTGPTDIPLGDAVLQVIPTPGHTAGHSVFALPGQGLMFTGDHVLPRITPSIGFDAAPAVLPLRSFLASLALVRSGADHRMLPAHGPVTDSVHHRIDELVAHHDVRLAETAAAVRGGASSAREVAAQLGWTRHLRRFDELTVFNRMLAVCETLAHLDLLVDRGELTVTEDEGISRYA</sequence>
<dbReference type="InterPro" id="IPR001279">
    <property type="entry name" value="Metallo-B-lactamas"/>
</dbReference>
<dbReference type="AlphaFoldDB" id="A0A7K1FH30"/>
<dbReference type="SUPFAM" id="SSF56281">
    <property type="entry name" value="Metallo-hydrolase/oxidoreductase"/>
    <property type="match status" value="1"/>
</dbReference>
<keyword evidence="3" id="KW-1185">Reference proteome</keyword>
<organism evidence="2 3">
    <name type="scientific">Nakamurella alba</name>
    <dbReference type="NCBI Taxonomy" id="2665158"/>
    <lineage>
        <taxon>Bacteria</taxon>
        <taxon>Bacillati</taxon>
        <taxon>Actinomycetota</taxon>
        <taxon>Actinomycetes</taxon>
        <taxon>Nakamurellales</taxon>
        <taxon>Nakamurellaceae</taxon>
        <taxon>Nakamurella</taxon>
    </lineage>
</organism>
<dbReference type="Gene3D" id="3.60.15.10">
    <property type="entry name" value="Ribonuclease Z/Hydroxyacylglutathione hydrolase-like"/>
    <property type="match status" value="1"/>
</dbReference>
<dbReference type="Gene3D" id="1.10.10.10">
    <property type="entry name" value="Winged helix-like DNA-binding domain superfamily/Winged helix DNA-binding domain"/>
    <property type="match status" value="1"/>
</dbReference>
<protein>
    <submittedName>
        <fullName evidence="2">MBL fold metallo-hydrolase</fullName>
    </submittedName>
</protein>
<keyword evidence="2" id="KW-0378">Hydrolase</keyword>
<comment type="caution">
    <text evidence="2">The sequence shown here is derived from an EMBL/GenBank/DDBJ whole genome shotgun (WGS) entry which is preliminary data.</text>
</comment>
<dbReference type="InterPro" id="IPR050662">
    <property type="entry name" value="Sec-metab_biosynth-thioest"/>
</dbReference>
<feature type="domain" description="Metallo-beta-lactamase" evidence="1">
    <location>
        <begin position="33"/>
        <end position="246"/>
    </location>
</feature>
<dbReference type="PANTHER" id="PTHR23131:SF4">
    <property type="entry name" value="METALLO-BETA-LACTAMASE SUPERFAMILY POTEIN"/>
    <property type="match status" value="1"/>
</dbReference>